<keyword evidence="4" id="KW-0804">Transcription</keyword>
<dbReference type="InterPro" id="IPR050797">
    <property type="entry name" value="Carb_Metab_Trans_Reg"/>
</dbReference>
<evidence type="ECO:0000256" key="5">
    <source>
        <dbReference type="ARBA" id="ARBA00023242"/>
    </source>
</evidence>
<dbReference type="EMBL" id="MU863640">
    <property type="protein sequence ID" value="KAK4100492.1"/>
    <property type="molecule type" value="Genomic_DNA"/>
</dbReference>
<dbReference type="PANTHER" id="PTHR31668">
    <property type="entry name" value="GLUCOSE TRANSPORT TRANSCRIPTION REGULATOR RGT1-RELATED-RELATED"/>
    <property type="match status" value="1"/>
</dbReference>
<organism evidence="9 10">
    <name type="scientific">Parathielavia hyrcaniae</name>
    <dbReference type="NCBI Taxonomy" id="113614"/>
    <lineage>
        <taxon>Eukaryota</taxon>
        <taxon>Fungi</taxon>
        <taxon>Dikarya</taxon>
        <taxon>Ascomycota</taxon>
        <taxon>Pezizomycotina</taxon>
        <taxon>Sordariomycetes</taxon>
        <taxon>Sordariomycetidae</taxon>
        <taxon>Sordariales</taxon>
        <taxon>Chaetomiaceae</taxon>
        <taxon>Parathielavia</taxon>
    </lineage>
</organism>
<dbReference type="InterPro" id="IPR001138">
    <property type="entry name" value="Zn2Cys6_DnaBD"/>
</dbReference>
<evidence type="ECO:0000259" key="8">
    <source>
        <dbReference type="PROSITE" id="PS50048"/>
    </source>
</evidence>
<dbReference type="SMART" id="SM00066">
    <property type="entry name" value="GAL4"/>
    <property type="match status" value="1"/>
</dbReference>
<feature type="compositionally biased region" description="Polar residues" evidence="7">
    <location>
        <begin position="129"/>
        <end position="149"/>
    </location>
</feature>
<dbReference type="Pfam" id="PF00172">
    <property type="entry name" value="Zn_clus"/>
    <property type="match status" value="1"/>
</dbReference>
<dbReference type="PROSITE" id="PS00463">
    <property type="entry name" value="ZN2_CY6_FUNGAL_1"/>
    <property type="match status" value="1"/>
</dbReference>
<comment type="caution">
    <text evidence="9">The sequence shown here is derived from an EMBL/GenBank/DDBJ whole genome shotgun (WGS) entry which is preliminary data.</text>
</comment>
<evidence type="ECO:0000256" key="3">
    <source>
        <dbReference type="ARBA" id="ARBA00023125"/>
    </source>
</evidence>
<protein>
    <recommendedName>
        <fullName evidence="8">Zn(2)-C6 fungal-type domain-containing protein</fullName>
    </recommendedName>
</protein>
<keyword evidence="2" id="KW-0805">Transcription regulation</keyword>
<dbReference type="PROSITE" id="PS50048">
    <property type="entry name" value="ZN2_CY6_FUNGAL_2"/>
    <property type="match status" value="1"/>
</dbReference>
<feature type="compositionally biased region" description="Basic and acidic residues" evidence="7">
    <location>
        <begin position="822"/>
        <end position="831"/>
    </location>
</feature>
<sequence length="890" mass="97562">MDEDKKAAPEAEVPVMQQSYPSPVVDNAEAQYYEQLAQHRELEPQMEQQSAQPEHHGLPIVSEHQGHNEHQDRLEQHEHHELHQLQRLQEPTAPQQHSSRAPDGVDDLQIAAQLTQVMAASVQDRIQEEQQPISRQDGQEEQMQAQAEPNLQEQLEASLQNHEREMQSHHHELQNHSHQLEGHELRPALPHDQAQHRHYVQNPPPGPHLAHHMSMEHLPQTHPSYQMPDATPPRKRSKVSRACDECRRKKIKCDAESEATDQPCSNCRRANAQCMFSRVPQKRGPSKGYIKELADRINTIEGKLSTNVEGLERGPSSEVFASPGLGDDSRKRPFSSVSGDGFQPPSPNRISSAFATDHRPILPYLHPDHRPEGPGVPADLAVKPALPVQFSGASNDIGLQGQSDMMDGIPHNGQHQGPSHPADQPSEIDDTAFNRYLEVIHPTFPVLASTKARVQSLLWQSPSALQNAFYSALQSLVKPFLPDSASSGMEGDPAAACRLLSDWEVERKPRSSVTDLVRFQTLIMALISVDCHGIALAKDQLGGPSKPEILGRAVGHGYSMRIQHRVIDPDLSPELDPNSDDNVALRAWWVLAMLDRWNAVGTATPTLISNDNIVIQPGLKHVVGEVVFTLIRISFVLGHVVPIAISPSMDPLSHGAAVLGTFASGATQMLGWFFPNGRADPVLHLAYWHVRLLSELLSEERVQRAANILQATKKMVGILASNHDLLTPLTHHFTTLASLGLLELHLLKDSRDEAAKVIRNVLDYSISPSPWNAAVREKLAERLQGRPGSADGSPSGQKSRNLQQLADVATAVDGSAAATATVEEKGVKEQQPHAPASNGTTALAENGANGSGDGQDGGEPSSARARGDVLGVLRNGYLTWFDEAQVDVLV</sequence>
<feature type="region of interest" description="Disordered" evidence="7">
    <location>
        <begin position="822"/>
        <end position="864"/>
    </location>
</feature>
<keyword evidence="3" id="KW-0238">DNA-binding</keyword>
<keyword evidence="6" id="KW-0175">Coiled coil</keyword>
<gene>
    <name evidence="9" type="ORF">N658DRAFT_472962</name>
</gene>
<dbReference type="Proteomes" id="UP001305647">
    <property type="component" value="Unassembled WGS sequence"/>
</dbReference>
<feature type="coiled-coil region" evidence="6">
    <location>
        <begin position="152"/>
        <end position="179"/>
    </location>
</feature>
<reference evidence="9" key="1">
    <citation type="journal article" date="2023" name="Mol. Phylogenet. Evol.">
        <title>Genome-scale phylogeny and comparative genomics of the fungal order Sordariales.</title>
        <authorList>
            <person name="Hensen N."/>
            <person name="Bonometti L."/>
            <person name="Westerberg I."/>
            <person name="Brannstrom I.O."/>
            <person name="Guillou S."/>
            <person name="Cros-Aarteil S."/>
            <person name="Calhoun S."/>
            <person name="Haridas S."/>
            <person name="Kuo A."/>
            <person name="Mondo S."/>
            <person name="Pangilinan J."/>
            <person name="Riley R."/>
            <person name="LaButti K."/>
            <person name="Andreopoulos B."/>
            <person name="Lipzen A."/>
            <person name="Chen C."/>
            <person name="Yan M."/>
            <person name="Daum C."/>
            <person name="Ng V."/>
            <person name="Clum A."/>
            <person name="Steindorff A."/>
            <person name="Ohm R.A."/>
            <person name="Martin F."/>
            <person name="Silar P."/>
            <person name="Natvig D.O."/>
            <person name="Lalanne C."/>
            <person name="Gautier V."/>
            <person name="Ament-Velasquez S.L."/>
            <person name="Kruys A."/>
            <person name="Hutchinson M.I."/>
            <person name="Powell A.J."/>
            <person name="Barry K."/>
            <person name="Miller A.N."/>
            <person name="Grigoriev I.V."/>
            <person name="Debuchy R."/>
            <person name="Gladieux P."/>
            <person name="Hiltunen Thoren M."/>
            <person name="Johannesson H."/>
        </authorList>
    </citation>
    <scope>NUCLEOTIDE SEQUENCE</scope>
    <source>
        <strain evidence="9">CBS 757.83</strain>
    </source>
</reference>
<keyword evidence="5" id="KW-0539">Nucleus</keyword>
<feature type="region of interest" description="Disordered" evidence="7">
    <location>
        <begin position="392"/>
        <end position="427"/>
    </location>
</feature>
<dbReference type="GO" id="GO:0003677">
    <property type="term" value="F:DNA binding"/>
    <property type="evidence" value="ECO:0007669"/>
    <property type="project" value="UniProtKB-KW"/>
</dbReference>
<evidence type="ECO:0000256" key="2">
    <source>
        <dbReference type="ARBA" id="ARBA00023015"/>
    </source>
</evidence>
<dbReference type="AlphaFoldDB" id="A0AAN6Q3Y3"/>
<dbReference type="InterPro" id="IPR036864">
    <property type="entry name" value="Zn2-C6_fun-type_DNA-bd_sf"/>
</dbReference>
<evidence type="ECO:0000313" key="10">
    <source>
        <dbReference type="Proteomes" id="UP001305647"/>
    </source>
</evidence>
<dbReference type="CDD" id="cd12148">
    <property type="entry name" value="fungal_TF_MHR"/>
    <property type="match status" value="1"/>
</dbReference>
<feature type="domain" description="Zn(2)-C6 fungal-type" evidence="8">
    <location>
        <begin position="242"/>
        <end position="276"/>
    </location>
</feature>
<reference evidence="9" key="2">
    <citation type="submission" date="2023-05" db="EMBL/GenBank/DDBJ databases">
        <authorList>
            <consortium name="Lawrence Berkeley National Laboratory"/>
            <person name="Steindorff A."/>
            <person name="Hensen N."/>
            <person name="Bonometti L."/>
            <person name="Westerberg I."/>
            <person name="Brannstrom I.O."/>
            <person name="Guillou S."/>
            <person name="Cros-Aarteil S."/>
            <person name="Calhoun S."/>
            <person name="Haridas S."/>
            <person name="Kuo A."/>
            <person name="Mondo S."/>
            <person name="Pangilinan J."/>
            <person name="Riley R."/>
            <person name="Labutti K."/>
            <person name="Andreopoulos B."/>
            <person name="Lipzen A."/>
            <person name="Chen C."/>
            <person name="Yanf M."/>
            <person name="Daum C."/>
            <person name="Ng V."/>
            <person name="Clum A."/>
            <person name="Ohm R."/>
            <person name="Martin F."/>
            <person name="Silar P."/>
            <person name="Natvig D."/>
            <person name="Lalanne C."/>
            <person name="Gautier V."/>
            <person name="Ament-Velasquez S.L."/>
            <person name="Kruys A."/>
            <person name="Hutchinson M.I."/>
            <person name="Powell A.J."/>
            <person name="Barry K."/>
            <person name="Miller A.N."/>
            <person name="Grigoriev I.V."/>
            <person name="Debuchy R."/>
            <person name="Gladieux P."/>
            <person name="Thoren M.H."/>
            <person name="Johannesson H."/>
        </authorList>
    </citation>
    <scope>NUCLEOTIDE SEQUENCE</scope>
    <source>
        <strain evidence="9">CBS 757.83</strain>
    </source>
</reference>
<dbReference type="PANTHER" id="PTHR31668:SF26">
    <property type="entry name" value="GLUCOSE TRANSPORT TRANSCRIPTION REGULATOR RGT1-RELATED"/>
    <property type="match status" value="1"/>
</dbReference>
<evidence type="ECO:0000256" key="6">
    <source>
        <dbReference type="SAM" id="Coils"/>
    </source>
</evidence>
<dbReference type="Gene3D" id="4.10.240.10">
    <property type="entry name" value="Zn(2)-C6 fungal-type DNA-binding domain"/>
    <property type="match status" value="1"/>
</dbReference>
<evidence type="ECO:0000313" key="9">
    <source>
        <dbReference type="EMBL" id="KAK4100492.1"/>
    </source>
</evidence>
<feature type="region of interest" description="Disordered" evidence="7">
    <location>
        <begin position="309"/>
        <end position="353"/>
    </location>
</feature>
<feature type="region of interest" description="Disordered" evidence="7">
    <location>
        <begin position="1"/>
        <end position="75"/>
    </location>
</feature>
<evidence type="ECO:0000256" key="7">
    <source>
        <dbReference type="SAM" id="MobiDB-lite"/>
    </source>
</evidence>
<dbReference type="GO" id="GO:0008270">
    <property type="term" value="F:zinc ion binding"/>
    <property type="evidence" value="ECO:0007669"/>
    <property type="project" value="InterPro"/>
</dbReference>
<dbReference type="SUPFAM" id="SSF57701">
    <property type="entry name" value="Zn2/Cys6 DNA-binding domain"/>
    <property type="match status" value="1"/>
</dbReference>
<proteinExistence type="predicted"/>
<feature type="compositionally biased region" description="Basic and acidic residues" evidence="7">
    <location>
        <begin position="64"/>
        <end position="75"/>
    </location>
</feature>
<keyword evidence="1" id="KW-0479">Metal-binding</keyword>
<dbReference type="GO" id="GO:0000981">
    <property type="term" value="F:DNA-binding transcription factor activity, RNA polymerase II-specific"/>
    <property type="evidence" value="ECO:0007669"/>
    <property type="project" value="InterPro"/>
</dbReference>
<dbReference type="CDD" id="cd00067">
    <property type="entry name" value="GAL4"/>
    <property type="match status" value="1"/>
</dbReference>
<evidence type="ECO:0000256" key="4">
    <source>
        <dbReference type="ARBA" id="ARBA00023163"/>
    </source>
</evidence>
<name>A0AAN6Q3Y3_9PEZI</name>
<accession>A0AAN6Q3Y3</accession>
<keyword evidence="10" id="KW-1185">Reference proteome</keyword>
<evidence type="ECO:0000256" key="1">
    <source>
        <dbReference type="ARBA" id="ARBA00022723"/>
    </source>
</evidence>
<feature type="region of interest" description="Disordered" evidence="7">
    <location>
        <begin position="121"/>
        <end position="149"/>
    </location>
</feature>